<feature type="compositionally biased region" description="Polar residues" evidence="1">
    <location>
        <begin position="192"/>
        <end position="208"/>
    </location>
</feature>
<dbReference type="EMBL" id="OZ019899">
    <property type="protein sequence ID" value="CAK9231813.1"/>
    <property type="molecule type" value="Genomic_DNA"/>
</dbReference>
<organism evidence="2 3">
    <name type="scientific">Sphagnum troendelagicum</name>
    <dbReference type="NCBI Taxonomy" id="128251"/>
    <lineage>
        <taxon>Eukaryota</taxon>
        <taxon>Viridiplantae</taxon>
        <taxon>Streptophyta</taxon>
        <taxon>Embryophyta</taxon>
        <taxon>Bryophyta</taxon>
        <taxon>Sphagnophytina</taxon>
        <taxon>Sphagnopsida</taxon>
        <taxon>Sphagnales</taxon>
        <taxon>Sphagnaceae</taxon>
        <taxon>Sphagnum</taxon>
    </lineage>
</organism>
<reference evidence="2" key="1">
    <citation type="submission" date="2024-02" db="EMBL/GenBank/DDBJ databases">
        <authorList>
            <consortium name="ELIXIR-Norway"/>
            <consortium name="Elixir Norway"/>
        </authorList>
    </citation>
    <scope>NUCLEOTIDE SEQUENCE</scope>
</reference>
<dbReference type="Proteomes" id="UP001497512">
    <property type="component" value="Chromosome 7"/>
</dbReference>
<name>A0ABP0UWL6_9BRYO</name>
<feature type="compositionally biased region" description="Basic and acidic residues" evidence="1">
    <location>
        <begin position="75"/>
        <end position="102"/>
    </location>
</feature>
<accession>A0ABP0UWL6</accession>
<evidence type="ECO:0000313" key="2">
    <source>
        <dbReference type="EMBL" id="CAK9231813.1"/>
    </source>
</evidence>
<protein>
    <submittedName>
        <fullName evidence="2">Uncharacterized protein</fullName>
    </submittedName>
</protein>
<feature type="compositionally biased region" description="Basic and acidic residues" evidence="1">
    <location>
        <begin position="136"/>
        <end position="145"/>
    </location>
</feature>
<gene>
    <name evidence="2" type="ORF">CSSPTR1EN2_LOCUS20945</name>
</gene>
<keyword evidence="3" id="KW-1185">Reference proteome</keyword>
<evidence type="ECO:0000256" key="1">
    <source>
        <dbReference type="SAM" id="MobiDB-lite"/>
    </source>
</evidence>
<feature type="region of interest" description="Disordered" evidence="1">
    <location>
        <begin position="71"/>
        <end position="105"/>
    </location>
</feature>
<feature type="region of interest" description="Disordered" evidence="1">
    <location>
        <begin position="118"/>
        <end position="146"/>
    </location>
</feature>
<proteinExistence type="predicted"/>
<feature type="compositionally biased region" description="Polar residues" evidence="1">
    <location>
        <begin position="124"/>
        <end position="134"/>
    </location>
</feature>
<sequence length="426" mass="46168">MGPLALAVPATGVLAKQMIPSPLPATSASVPAGFMNSANLHSKLFCDASTYMWRSLPLSRSSFSLCCSNESANSEEPREFPSKADSHVGDSDIPEQRPEAHRQPPSLALGSALSFSSDQGVEELSTSTRTNSDSAPWKKIDKQELGGDPGITGNLQLQSSLATLSQTLAMMSETLKEVSAAVELVSKALDSGTTSSSEAATLQASTKPASPPEPSNLQETAANGQLCENDKEERSRDQIPVYLTEQNARAHQLAYQLQQAFVQARIDGLGKPYQLAIDDFVMACMEAHKEGFGFKELQLQLILLEGALSGAFSVRAQWYSNDPLVDEENRIRSSWVHLVYATIAEVQERTQMGNQPMVLPDGKEPLDPSEMFVKEVVTMALENGYNLERLKLEQSVAGPPVSAGVKAMRQSHYVILLTLEKIRSKG</sequence>
<feature type="region of interest" description="Disordered" evidence="1">
    <location>
        <begin position="192"/>
        <end position="219"/>
    </location>
</feature>
<evidence type="ECO:0000313" key="3">
    <source>
        <dbReference type="Proteomes" id="UP001497512"/>
    </source>
</evidence>